<dbReference type="InterPro" id="IPR051465">
    <property type="entry name" value="Cell_Envelope_Struct_Comp"/>
</dbReference>
<organism evidence="2 3">
    <name type="scientific">Candidatus Dojkabacteria bacterium</name>
    <dbReference type="NCBI Taxonomy" id="2099670"/>
    <lineage>
        <taxon>Bacteria</taxon>
        <taxon>Candidatus Dojkabacteria</taxon>
    </lineage>
</organism>
<evidence type="ECO:0000313" key="3">
    <source>
        <dbReference type="Proteomes" id="UP000754563"/>
    </source>
</evidence>
<dbReference type="Pfam" id="PF00395">
    <property type="entry name" value="SLH"/>
    <property type="match status" value="2"/>
</dbReference>
<name>A0A955L970_9BACT</name>
<proteinExistence type="predicted"/>
<gene>
    <name evidence="2" type="ORF">KC717_04320</name>
</gene>
<dbReference type="AlphaFoldDB" id="A0A955L970"/>
<feature type="domain" description="SLH" evidence="1">
    <location>
        <begin position="354"/>
        <end position="413"/>
    </location>
</feature>
<sequence>MALLPYIAKFVSGSPYYAGEIVNVCGDPYPYPQDPWPAWDFHDANPACTGCWDAACSGTVDIYTCHSGEETYENGGMTCTKNKVTKYGQVLHINEFQDPCVVKRVEVRSGTGYSDFVFFKGDQFGTAACSSSSSGGVSSVGTIEVGPGTMVNVCGDSTPSNGSANWGEHNANSLCTGCVNGSNCSGYSVEVYKCYTSSQLGPNSGAYECRMNRVNSISSYEEFNQWFTDPNSVVQIDVKNASGTLVDFVIWKGNNFGVTSSPVSPGPVSGPTCQRICTDINNCPFYNPTTQQTFPDVPASNPYFPHIQNLECENVIHGYSDGTFKPYQPITRGEMAKIIENGYRFPENTNCGGFTDVPTSNKFYVEIMTLKCNGVISGYSDNSFRTDTLVTRAEAMKFIINGARVALGNPNFVPQTIYNQVYTDVPSYHPFSMYIMSSYSNGITDPNYPSNQYRPDNLMVRQEMALYVDKMMEKLYQAGWGI</sequence>
<dbReference type="EMBL" id="JAGQLH010000049">
    <property type="protein sequence ID" value="MCA9385848.1"/>
    <property type="molecule type" value="Genomic_DNA"/>
</dbReference>
<evidence type="ECO:0000313" key="2">
    <source>
        <dbReference type="EMBL" id="MCA9385848.1"/>
    </source>
</evidence>
<accession>A0A955L970</accession>
<feature type="domain" description="SLH" evidence="1">
    <location>
        <begin position="290"/>
        <end position="353"/>
    </location>
</feature>
<evidence type="ECO:0000259" key="1">
    <source>
        <dbReference type="PROSITE" id="PS51272"/>
    </source>
</evidence>
<dbReference type="InterPro" id="IPR001119">
    <property type="entry name" value="SLH_dom"/>
</dbReference>
<dbReference type="PANTHER" id="PTHR43308">
    <property type="entry name" value="OUTER MEMBRANE PROTEIN ALPHA-RELATED"/>
    <property type="match status" value="1"/>
</dbReference>
<dbReference type="Proteomes" id="UP000754563">
    <property type="component" value="Unassembled WGS sequence"/>
</dbReference>
<reference evidence="2" key="1">
    <citation type="submission" date="2020-04" db="EMBL/GenBank/DDBJ databases">
        <authorList>
            <person name="Zhang T."/>
        </authorList>
    </citation>
    <scope>NUCLEOTIDE SEQUENCE</scope>
    <source>
        <strain evidence="2">HKST-UBA11</strain>
    </source>
</reference>
<dbReference type="PANTHER" id="PTHR43308:SF5">
    <property type="entry name" value="S-LAYER PROTEIN _ PEPTIDOGLYCAN ENDO-BETA-N-ACETYLGLUCOSAMINIDASE"/>
    <property type="match status" value="1"/>
</dbReference>
<feature type="domain" description="SLH" evidence="1">
    <location>
        <begin position="418"/>
        <end position="482"/>
    </location>
</feature>
<protein>
    <submittedName>
        <fullName evidence="2">S-layer homology domain-containing protein</fullName>
    </submittedName>
</protein>
<comment type="caution">
    <text evidence="2">The sequence shown here is derived from an EMBL/GenBank/DDBJ whole genome shotgun (WGS) entry which is preliminary data.</text>
</comment>
<reference evidence="2" key="2">
    <citation type="journal article" date="2021" name="Microbiome">
        <title>Successional dynamics and alternative stable states in a saline activated sludge microbial community over 9 years.</title>
        <authorList>
            <person name="Wang Y."/>
            <person name="Ye J."/>
            <person name="Ju F."/>
            <person name="Liu L."/>
            <person name="Boyd J.A."/>
            <person name="Deng Y."/>
            <person name="Parks D.H."/>
            <person name="Jiang X."/>
            <person name="Yin X."/>
            <person name="Woodcroft B.J."/>
            <person name="Tyson G.W."/>
            <person name="Hugenholtz P."/>
            <person name="Polz M.F."/>
            <person name="Zhang T."/>
        </authorList>
    </citation>
    <scope>NUCLEOTIDE SEQUENCE</scope>
    <source>
        <strain evidence="2">HKST-UBA11</strain>
    </source>
</reference>
<dbReference type="PROSITE" id="PS51272">
    <property type="entry name" value="SLH"/>
    <property type="match status" value="3"/>
</dbReference>